<evidence type="ECO:0000256" key="8">
    <source>
        <dbReference type="ARBA" id="ARBA00022932"/>
    </source>
</evidence>
<sequence>MRLSCQQEDLQRALGHVSRAVAKKSTLPVLGNVLIAAEQGRLKLAATNLEIGITAWIDADIEDEGSITVRSDLLTDFVASLPNDRVTIDVDRRTLNVALTCARSKAHIRGIPPEDFPVLASIGSGPPSARIEPSTFRDMVAQVAFSAATDDSRPVLAGVLAEFEGGMLTLAAADGFRLSVRQAELAAPTEQDFSIIIPAKALQELARIIADQEEPVNLAVTPNQSQLLARAGSFEFLSRLIDGHFPNFRQIVPQRFGTRTILNRDEFLAAARRAKLFAQSNNDIVRIQMNPGDGDLDPGFTTISAQAAETGDNEDYLEASVDGPQAQIAFNGRFLTDVLAVMKGAQVALEVTGPNAAGVLRPVGSDDFTHVIMPMVIGT</sequence>
<dbReference type="OrthoDB" id="8421503at2"/>
<dbReference type="InterPro" id="IPR022637">
    <property type="entry name" value="DNA_polIII_beta_cen"/>
</dbReference>
<dbReference type="Pfam" id="PF02767">
    <property type="entry name" value="DNA_pol3_beta_2"/>
    <property type="match status" value="1"/>
</dbReference>
<dbReference type="CDD" id="cd00140">
    <property type="entry name" value="beta_clamp"/>
    <property type="match status" value="1"/>
</dbReference>
<evidence type="ECO:0000259" key="12">
    <source>
        <dbReference type="Pfam" id="PF02767"/>
    </source>
</evidence>
<keyword evidence="6 10" id="KW-0548">Nucleotidyltransferase</keyword>
<evidence type="ECO:0000256" key="3">
    <source>
        <dbReference type="ARBA" id="ARBA00021035"/>
    </source>
</evidence>
<dbReference type="GO" id="GO:0005737">
    <property type="term" value="C:cytoplasm"/>
    <property type="evidence" value="ECO:0007669"/>
    <property type="project" value="UniProtKB-SubCell"/>
</dbReference>
<feature type="domain" description="DNA polymerase III beta sliding clamp central" evidence="12">
    <location>
        <begin position="131"/>
        <end position="247"/>
    </location>
</feature>
<dbReference type="GO" id="GO:0003677">
    <property type="term" value="F:DNA binding"/>
    <property type="evidence" value="ECO:0007669"/>
    <property type="project" value="UniProtKB-UniRule"/>
</dbReference>
<dbReference type="PANTHER" id="PTHR30478:SF0">
    <property type="entry name" value="BETA SLIDING CLAMP"/>
    <property type="match status" value="1"/>
</dbReference>
<feature type="domain" description="DNA polymerase III beta sliding clamp N-terminal" evidence="11">
    <location>
        <begin position="1"/>
        <end position="119"/>
    </location>
</feature>
<dbReference type="NCBIfam" id="TIGR00663">
    <property type="entry name" value="dnan"/>
    <property type="match status" value="1"/>
</dbReference>
<dbReference type="SMART" id="SM00480">
    <property type="entry name" value="POL3Bc"/>
    <property type="match status" value="1"/>
</dbReference>
<keyword evidence="8 10" id="KW-0239">DNA-directed DNA polymerase</keyword>
<dbReference type="Gene3D" id="3.70.10.10">
    <property type="match status" value="1"/>
</dbReference>
<dbReference type="AlphaFoldDB" id="I4ECF0"/>
<evidence type="ECO:0000256" key="5">
    <source>
        <dbReference type="ARBA" id="ARBA00022679"/>
    </source>
</evidence>
<evidence type="ECO:0000259" key="13">
    <source>
        <dbReference type="Pfam" id="PF02768"/>
    </source>
</evidence>
<reference evidence="14 15" key="1">
    <citation type="journal article" date="2012" name="ISME J.">
        <title>Nitrification expanded: discovery, physiology and genomics of a nitrite-oxidizing bacterium from the phylum Chloroflexi.</title>
        <authorList>
            <person name="Sorokin D.Y."/>
            <person name="Lucker S."/>
            <person name="Vejmelkova D."/>
            <person name="Kostrikina N.A."/>
            <person name="Kleerebezem R."/>
            <person name="Rijpstra W.I."/>
            <person name="Damste J.S."/>
            <person name="Le Paslier D."/>
            <person name="Muyzer G."/>
            <person name="Wagner M."/>
            <person name="van Loosdrecht M.C."/>
            <person name="Daims H."/>
        </authorList>
    </citation>
    <scope>NUCLEOTIDE SEQUENCE [LARGE SCALE GENOMIC DNA]</scope>
    <source>
        <strain evidence="15">none</strain>
    </source>
</reference>
<dbReference type="InterPro" id="IPR046938">
    <property type="entry name" value="DNA_clamp_sf"/>
</dbReference>
<gene>
    <name evidence="14" type="ORF">NITHO_1030016</name>
</gene>
<dbReference type="Pfam" id="PF02768">
    <property type="entry name" value="DNA_pol3_beta_3"/>
    <property type="match status" value="1"/>
</dbReference>
<comment type="similarity">
    <text evidence="2 10">Belongs to the beta sliding clamp family.</text>
</comment>
<dbReference type="GO" id="GO:0008408">
    <property type="term" value="F:3'-5' exonuclease activity"/>
    <property type="evidence" value="ECO:0007669"/>
    <property type="project" value="InterPro"/>
</dbReference>
<evidence type="ECO:0000256" key="4">
    <source>
        <dbReference type="ARBA" id="ARBA00022490"/>
    </source>
</evidence>
<dbReference type="EMBL" id="CAGS01000006">
    <property type="protein sequence ID" value="CCF82362.1"/>
    <property type="molecule type" value="Genomic_DNA"/>
</dbReference>
<dbReference type="PANTHER" id="PTHR30478">
    <property type="entry name" value="DNA POLYMERASE III SUBUNIT BETA"/>
    <property type="match status" value="1"/>
</dbReference>
<comment type="caution">
    <text evidence="14">The sequence shown here is derived from an EMBL/GenBank/DDBJ whole genome shotgun (WGS) entry which is preliminary data.</text>
</comment>
<dbReference type="InterPro" id="IPR001001">
    <property type="entry name" value="DNA_polIII_beta"/>
</dbReference>
<evidence type="ECO:0000259" key="11">
    <source>
        <dbReference type="Pfam" id="PF00712"/>
    </source>
</evidence>
<comment type="function">
    <text evidence="10">Confers DNA tethering and processivity to DNA polymerases and other proteins. Acts as a clamp, forming a ring around DNA (a reaction catalyzed by the clamp-loading complex) which diffuses in an ATP-independent manner freely and bidirectionally along dsDNA. Initially characterized for its ability to contact the catalytic subunit of DNA polymerase III (Pol III), a complex, multichain enzyme responsible for most of the replicative synthesis in bacteria; Pol III exhibits 3'-5' exonuclease proofreading activity. The beta chain is required for initiation of replication as well as for processivity of DNA replication.</text>
</comment>
<keyword evidence="9" id="KW-0238">DNA-binding</keyword>
<dbReference type="PIRSF" id="PIRSF000804">
    <property type="entry name" value="DNA_pol_III_b"/>
    <property type="match status" value="1"/>
</dbReference>
<evidence type="ECO:0000256" key="2">
    <source>
        <dbReference type="ARBA" id="ARBA00010752"/>
    </source>
</evidence>
<keyword evidence="7 10" id="KW-0235">DNA replication</keyword>
<evidence type="ECO:0000256" key="10">
    <source>
        <dbReference type="PIRNR" id="PIRNR000804"/>
    </source>
</evidence>
<evidence type="ECO:0000256" key="1">
    <source>
        <dbReference type="ARBA" id="ARBA00004496"/>
    </source>
</evidence>
<evidence type="ECO:0000256" key="7">
    <source>
        <dbReference type="ARBA" id="ARBA00022705"/>
    </source>
</evidence>
<comment type="subcellular location">
    <subcellularLocation>
        <location evidence="1 10">Cytoplasm</location>
    </subcellularLocation>
</comment>
<dbReference type="InterPro" id="IPR022634">
    <property type="entry name" value="DNA_polIII_beta_N"/>
</dbReference>
<dbReference type="GO" id="GO:0006271">
    <property type="term" value="P:DNA strand elongation involved in DNA replication"/>
    <property type="evidence" value="ECO:0007669"/>
    <property type="project" value="TreeGrafter"/>
</dbReference>
<dbReference type="InterPro" id="IPR022635">
    <property type="entry name" value="DNA_polIII_beta_C"/>
</dbReference>
<dbReference type="GO" id="GO:0009360">
    <property type="term" value="C:DNA polymerase III complex"/>
    <property type="evidence" value="ECO:0007669"/>
    <property type="project" value="InterPro"/>
</dbReference>
<evidence type="ECO:0000256" key="6">
    <source>
        <dbReference type="ARBA" id="ARBA00022695"/>
    </source>
</evidence>
<evidence type="ECO:0000313" key="14">
    <source>
        <dbReference type="EMBL" id="CCF82362.1"/>
    </source>
</evidence>
<protein>
    <recommendedName>
        <fullName evidence="3 10">Beta sliding clamp</fullName>
    </recommendedName>
</protein>
<dbReference type="Pfam" id="PF00712">
    <property type="entry name" value="DNA_pol3_beta"/>
    <property type="match status" value="1"/>
</dbReference>
<evidence type="ECO:0000256" key="9">
    <source>
        <dbReference type="ARBA" id="ARBA00023125"/>
    </source>
</evidence>
<dbReference type="GO" id="GO:0003887">
    <property type="term" value="F:DNA-directed DNA polymerase activity"/>
    <property type="evidence" value="ECO:0007669"/>
    <property type="project" value="UniProtKB-UniRule"/>
</dbReference>
<name>I4ECF0_9BACT</name>
<feature type="domain" description="DNA polymerase III beta sliding clamp C-terminal" evidence="13">
    <location>
        <begin position="249"/>
        <end position="375"/>
    </location>
</feature>
<keyword evidence="4 10" id="KW-0963">Cytoplasm</keyword>
<keyword evidence="5 10" id="KW-0808">Transferase</keyword>
<keyword evidence="15" id="KW-1185">Reference proteome</keyword>
<organism evidence="14 15">
    <name type="scientific">Nitrolancea hollandica Lb</name>
    <dbReference type="NCBI Taxonomy" id="1129897"/>
    <lineage>
        <taxon>Bacteria</taxon>
        <taxon>Pseudomonadati</taxon>
        <taxon>Thermomicrobiota</taxon>
        <taxon>Thermomicrobia</taxon>
        <taxon>Sphaerobacterales</taxon>
        <taxon>Sphaerobacterineae</taxon>
        <taxon>Sphaerobacteraceae</taxon>
        <taxon>Nitrolancea</taxon>
    </lineage>
</organism>
<accession>I4ECF0</accession>
<dbReference type="Proteomes" id="UP000004221">
    <property type="component" value="Unassembled WGS sequence"/>
</dbReference>
<comment type="subunit">
    <text evidence="10">Forms a ring-shaped head-to-tail homodimer around DNA.</text>
</comment>
<dbReference type="SUPFAM" id="SSF55979">
    <property type="entry name" value="DNA clamp"/>
    <property type="match status" value="3"/>
</dbReference>
<proteinExistence type="inferred from homology"/>
<evidence type="ECO:0000313" key="15">
    <source>
        <dbReference type="Proteomes" id="UP000004221"/>
    </source>
</evidence>
<dbReference type="Gene3D" id="3.10.150.10">
    <property type="entry name" value="DNA Polymerase III, subunit A, domain 2"/>
    <property type="match status" value="1"/>
</dbReference>